<organism evidence="7 8">
    <name type="scientific">Prosthecodimorpha staleyi</name>
    <dbReference type="NCBI Taxonomy" id="2840188"/>
    <lineage>
        <taxon>Bacteria</taxon>
        <taxon>Pseudomonadati</taxon>
        <taxon>Pseudomonadota</taxon>
        <taxon>Alphaproteobacteria</taxon>
        <taxon>Hyphomicrobiales</taxon>
        <taxon>Ancalomicrobiaceae</taxon>
        <taxon>Prosthecodimorpha</taxon>
    </lineage>
</organism>
<accession>A0A947D8K7</accession>
<proteinExistence type="inferred from homology"/>
<evidence type="ECO:0000256" key="2">
    <source>
        <dbReference type="ARBA" id="ARBA00022603"/>
    </source>
</evidence>
<sequence>MRPLPSRPRNTVLHGDCTRIMPRLAPASVDFILTDPPYLCRYQDRSGRRVANDDNARWLKPASAEMFRLLKPDSLAISFYGWHQADLFIAAWREAGFRLAGHLVFAKPYASSTRFLEHRHEQAYLLAKGDPAVPPAPIGDVLDWRYTGNRLHPTEKPLSILEPLIRTFCPAGGLVLDPFCGSGSTLVAATKHGRDFLGIELEYRHWRTARSQVAEDRAA</sequence>
<dbReference type="InterPro" id="IPR001091">
    <property type="entry name" value="RM_Methyltransferase"/>
</dbReference>
<dbReference type="PROSITE" id="PS00092">
    <property type="entry name" value="N6_MTASE"/>
    <property type="match status" value="1"/>
</dbReference>
<dbReference type="InterPro" id="IPR002941">
    <property type="entry name" value="DNA_methylase_N4/N6"/>
</dbReference>
<dbReference type="SUPFAM" id="SSF53335">
    <property type="entry name" value="S-adenosyl-L-methionine-dependent methyltransferases"/>
    <property type="match status" value="1"/>
</dbReference>
<dbReference type="RefSeq" id="WP_261971613.1">
    <property type="nucleotide sequence ID" value="NZ_JAHHZF010000020.1"/>
</dbReference>
<comment type="similarity">
    <text evidence="1 5">Belongs to the N(4)/N(6)-methyltransferase family.</text>
</comment>
<dbReference type="PANTHER" id="PTHR13370">
    <property type="entry name" value="RNA METHYLASE-RELATED"/>
    <property type="match status" value="1"/>
</dbReference>
<keyword evidence="8" id="KW-1185">Reference proteome</keyword>
<dbReference type="GO" id="GO:0005737">
    <property type="term" value="C:cytoplasm"/>
    <property type="evidence" value="ECO:0007669"/>
    <property type="project" value="TreeGrafter"/>
</dbReference>
<evidence type="ECO:0000313" key="8">
    <source>
        <dbReference type="Proteomes" id="UP000766595"/>
    </source>
</evidence>
<comment type="caution">
    <text evidence="7">The sequence shown here is derived from an EMBL/GenBank/DDBJ whole genome shotgun (WGS) entry which is preliminary data.</text>
</comment>
<dbReference type="InterPro" id="IPR029063">
    <property type="entry name" value="SAM-dependent_MTases_sf"/>
</dbReference>
<dbReference type="GO" id="GO:0009007">
    <property type="term" value="F:site-specific DNA-methyltransferase (adenine-specific) activity"/>
    <property type="evidence" value="ECO:0007669"/>
    <property type="project" value="UniProtKB-EC"/>
</dbReference>
<dbReference type="EMBL" id="JAHHZF010000020">
    <property type="protein sequence ID" value="MBT9293115.1"/>
    <property type="molecule type" value="Genomic_DNA"/>
</dbReference>
<dbReference type="InterPro" id="IPR002052">
    <property type="entry name" value="DNA_methylase_N6_adenine_CS"/>
</dbReference>
<dbReference type="AlphaFoldDB" id="A0A947D8K7"/>
<dbReference type="NCBIfam" id="NF010253">
    <property type="entry name" value="PRK13699.1"/>
    <property type="match status" value="1"/>
</dbReference>
<dbReference type="GO" id="GO:0032259">
    <property type="term" value="P:methylation"/>
    <property type="evidence" value="ECO:0007669"/>
    <property type="project" value="UniProtKB-KW"/>
</dbReference>
<keyword evidence="2 7" id="KW-0489">Methyltransferase</keyword>
<dbReference type="PRINTS" id="PR00508">
    <property type="entry name" value="S21N4MTFRASE"/>
</dbReference>
<dbReference type="EC" id="2.1.1.-" evidence="5"/>
<feature type="domain" description="DNA methylase N-4/N-6" evidence="6">
    <location>
        <begin position="29"/>
        <end position="208"/>
    </location>
</feature>
<dbReference type="GO" id="GO:0008170">
    <property type="term" value="F:N-methyltransferase activity"/>
    <property type="evidence" value="ECO:0007669"/>
    <property type="project" value="InterPro"/>
</dbReference>
<dbReference type="Gene3D" id="3.40.50.150">
    <property type="entry name" value="Vaccinia Virus protein VP39"/>
    <property type="match status" value="1"/>
</dbReference>
<evidence type="ECO:0000256" key="1">
    <source>
        <dbReference type="ARBA" id="ARBA00006594"/>
    </source>
</evidence>
<dbReference type="GO" id="GO:0003677">
    <property type="term" value="F:DNA binding"/>
    <property type="evidence" value="ECO:0007669"/>
    <property type="project" value="InterPro"/>
</dbReference>
<gene>
    <name evidence="7" type="ORF">KL771_26880</name>
</gene>
<evidence type="ECO:0000256" key="4">
    <source>
        <dbReference type="ARBA" id="ARBA00047942"/>
    </source>
</evidence>
<comment type="catalytic activity">
    <reaction evidence="4">
        <text>a 2'-deoxyadenosine in DNA + S-adenosyl-L-methionine = an N(6)-methyl-2'-deoxyadenosine in DNA + S-adenosyl-L-homocysteine + H(+)</text>
        <dbReference type="Rhea" id="RHEA:15197"/>
        <dbReference type="Rhea" id="RHEA-COMP:12418"/>
        <dbReference type="Rhea" id="RHEA-COMP:12419"/>
        <dbReference type="ChEBI" id="CHEBI:15378"/>
        <dbReference type="ChEBI" id="CHEBI:57856"/>
        <dbReference type="ChEBI" id="CHEBI:59789"/>
        <dbReference type="ChEBI" id="CHEBI:90615"/>
        <dbReference type="ChEBI" id="CHEBI:90616"/>
        <dbReference type="EC" id="2.1.1.72"/>
    </reaction>
</comment>
<evidence type="ECO:0000256" key="5">
    <source>
        <dbReference type="RuleBase" id="RU362026"/>
    </source>
</evidence>
<evidence type="ECO:0000259" key="6">
    <source>
        <dbReference type="Pfam" id="PF01555"/>
    </source>
</evidence>
<dbReference type="Pfam" id="PF01555">
    <property type="entry name" value="N6_N4_Mtase"/>
    <property type="match status" value="1"/>
</dbReference>
<dbReference type="Proteomes" id="UP000766595">
    <property type="component" value="Unassembled WGS sequence"/>
</dbReference>
<evidence type="ECO:0000256" key="3">
    <source>
        <dbReference type="ARBA" id="ARBA00022679"/>
    </source>
</evidence>
<dbReference type="PANTHER" id="PTHR13370:SF3">
    <property type="entry name" value="TRNA (GUANINE(10)-N2)-METHYLTRANSFERASE HOMOLOG"/>
    <property type="match status" value="1"/>
</dbReference>
<evidence type="ECO:0000313" key="7">
    <source>
        <dbReference type="EMBL" id="MBT9293115.1"/>
    </source>
</evidence>
<protein>
    <recommendedName>
        <fullName evidence="5">Methyltransferase</fullName>
        <ecNumber evidence="5">2.1.1.-</ecNumber>
    </recommendedName>
</protein>
<keyword evidence="3" id="KW-0808">Transferase</keyword>
<reference evidence="7 8" key="1">
    <citation type="submission" date="2021-06" db="EMBL/GenBank/DDBJ databases">
        <authorList>
            <person name="Grouzdev D.S."/>
            <person name="Koziaeva V."/>
        </authorList>
    </citation>
    <scope>NUCLEOTIDE SEQUENCE [LARGE SCALE GENOMIC DNA]</scope>
    <source>
        <strain evidence="7 8">22</strain>
    </source>
</reference>
<name>A0A947D8K7_9HYPH</name>